<dbReference type="AlphaFoldDB" id="A0A3S5A5D7"/>
<evidence type="ECO:0000313" key="2">
    <source>
        <dbReference type="Proteomes" id="UP000784294"/>
    </source>
</evidence>
<feature type="non-terminal residue" evidence="1">
    <location>
        <position position="1"/>
    </location>
</feature>
<proteinExistence type="predicted"/>
<keyword evidence="2" id="KW-1185">Reference proteome</keyword>
<evidence type="ECO:0000313" key="1">
    <source>
        <dbReference type="EMBL" id="VEL12325.1"/>
    </source>
</evidence>
<reference evidence="1" key="1">
    <citation type="submission" date="2018-11" db="EMBL/GenBank/DDBJ databases">
        <authorList>
            <consortium name="Pathogen Informatics"/>
        </authorList>
    </citation>
    <scope>NUCLEOTIDE SEQUENCE</scope>
</reference>
<organism evidence="1 2">
    <name type="scientific">Protopolystoma xenopodis</name>
    <dbReference type="NCBI Taxonomy" id="117903"/>
    <lineage>
        <taxon>Eukaryota</taxon>
        <taxon>Metazoa</taxon>
        <taxon>Spiralia</taxon>
        <taxon>Lophotrochozoa</taxon>
        <taxon>Platyhelminthes</taxon>
        <taxon>Monogenea</taxon>
        <taxon>Polyopisthocotylea</taxon>
        <taxon>Polystomatidea</taxon>
        <taxon>Polystomatidae</taxon>
        <taxon>Protopolystoma</taxon>
    </lineage>
</organism>
<protein>
    <submittedName>
        <fullName evidence="1">Uncharacterized protein</fullName>
    </submittedName>
</protein>
<accession>A0A3S5A5D7</accession>
<gene>
    <name evidence="1" type="ORF">PXEA_LOCUS5765</name>
</gene>
<dbReference type="EMBL" id="CAAALY010014456">
    <property type="protein sequence ID" value="VEL12325.1"/>
    <property type="molecule type" value="Genomic_DNA"/>
</dbReference>
<sequence length="126" mass="13529">MEAGVQLRLFLPRRFDQTPRRESNPKRISGSQAIGLMATGGVASTPLRPDDFHSSPSQTVCLASVPNPLPQMGPGIQTRHVLIWRVSKVAGTAELGRSRASLEETPQAGITSQMSLRAVGLWANVA</sequence>
<name>A0A3S5A5D7_9PLAT</name>
<comment type="caution">
    <text evidence="1">The sequence shown here is derived from an EMBL/GenBank/DDBJ whole genome shotgun (WGS) entry which is preliminary data.</text>
</comment>
<dbReference type="Proteomes" id="UP000784294">
    <property type="component" value="Unassembled WGS sequence"/>
</dbReference>